<name>A0A1X0Q959_9MICR</name>
<comment type="caution">
    <text evidence="2">The sequence shown here is derived from an EMBL/GenBank/DDBJ whole genome shotgun (WGS) entry which is preliminary data.</text>
</comment>
<dbReference type="VEuPathDB" id="MicrosporidiaDB:HERIO_1762"/>
<sequence>MDYQLLSLKIIRDPKTYFNVFKEQLTRLERLLNDEPKSLSIKPLTIFILDNANRYEEIDNNYIVKLVAKSLNCVDKKSSLLMTLTKLKADKLCLLETILFHYKEINSVLLGKIKTLVNKNNLNYLIKKYNNNLTDNKEKLLRVLFYLIIKLKISTIEVETLIINSIFSDYKKLSKFASEYLLNRTDIERIEIKNKEYFCRLLYNNLKNSVCSTEDRIVKLELLMSNVYDDQYNNFIFSNLVSLFDITNKETKNNLFSKFVDLIEIEYLDQTLKIIKNKMLDGFNDTLIVFGLNLFKKIYLKLINSSIESISEINEIFLKYLTENLNIERISYSYKTLLKIIKNKGEGYFDDFKEKSNKEERIEKMKEGQITYKEKYERKRNKIREMFESKIDKMKNRNKKRKFESKVSDKNKRRLFRTKNKKS</sequence>
<evidence type="ECO:0000313" key="3">
    <source>
        <dbReference type="Proteomes" id="UP000192356"/>
    </source>
</evidence>
<dbReference type="AlphaFoldDB" id="A0A1X0Q959"/>
<proteinExistence type="predicted"/>
<dbReference type="Proteomes" id="UP000192356">
    <property type="component" value="Unassembled WGS sequence"/>
</dbReference>
<feature type="region of interest" description="Disordered" evidence="1">
    <location>
        <begin position="388"/>
        <end position="423"/>
    </location>
</feature>
<keyword evidence="3" id="KW-1185">Reference proteome</keyword>
<reference evidence="2 3" key="1">
    <citation type="journal article" date="2017" name="Environ. Microbiol.">
        <title>Decay of the glycolytic pathway and adaptation to intranuclear parasitism within Enterocytozoonidae microsporidia.</title>
        <authorList>
            <person name="Wiredu Boakye D."/>
            <person name="Jaroenlak P."/>
            <person name="Prachumwat A."/>
            <person name="Williams T.A."/>
            <person name="Bateman K.S."/>
            <person name="Itsathitphaisarn O."/>
            <person name="Sritunyalucksana K."/>
            <person name="Paszkiewicz K.H."/>
            <person name="Moore K.A."/>
            <person name="Stentiford G.D."/>
            <person name="Williams B.A."/>
        </authorList>
    </citation>
    <scope>NUCLEOTIDE SEQUENCE [LARGE SCALE GENOMIC DNA]</scope>
    <source>
        <strain evidence="2 3">GB1</strain>
    </source>
</reference>
<dbReference type="VEuPathDB" id="MicrosporidiaDB:A0H76_1637"/>
<feature type="compositionally biased region" description="Basic residues" evidence="1">
    <location>
        <begin position="411"/>
        <end position="423"/>
    </location>
</feature>
<gene>
    <name evidence="2" type="ORF">HERIO_1762</name>
</gene>
<protein>
    <submittedName>
        <fullName evidence="2">Uncharacterized protein</fullName>
    </submittedName>
</protein>
<organism evidence="2 3">
    <name type="scientific">Hepatospora eriocheir</name>
    <dbReference type="NCBI Taxonomy" id="1081669"/>
    <lineage>
        <taxon>Eukaryota</taxon>
        <taxon>Fungi</taxon>
        <taxon>Fungi incertae sedis</taxon>
        <taxon>Microsporidia</taxon>
        <taxon>Hepatosporidae</taxon>
        <taxon>Hepatospora</taxon>
    </lineage>
</organism>
<accession>A0A1X0Q959</accession>
<dbReference type="EMBL" id="LVKB01000103">
    <property type="protein sequence ID" value="ORD96298.1"/>
    <property type="molecule type" value="Genomic_DNA"/>
</dbReference>
<evidence type="ECO:0000256" key="1">
    <source>
        <dbReference type="SAM" id="MobiDB-lite"/>
    </source>
</evidence>
<dbReference type="OrthoDB" id="2196187at2759"/>
<evidence type="ECO:0000313" key="2">
    <source>
        <dbReference type="EMBL" id="ORD96298.1"/>
    </source>
</evidence>